<dbReference type="Pfam" id="PF01833">
    <property type="entry name" value="TIG"/>
    <property type="match status" value="1"/>
</dbReference>
<gene>
    <name evidence="2" type="ORF">LHA_0107</name>
</gene>
<dbReference type="CDD" id="cd00102">
    <property type="entry name" value="IPT"/>
    <property type="match status" value="1"/>
</dbReference>
<protein>
    <recommendedName>
        <fullName evidence="1">IPT/TIG domain-containing protein</fullName>
    </recommendedName>
</protein>
<dbReference type="SUPFAM" id="SSF81296">
    <property type="entry name" value="E set domains"/>
    <property type="match status" value="1"/>
</dbReference>
<dbReference type="STRING" id="449.LHA_0107"/>
<name>A0A0A8UNZ4_LEGHA</name>
<dbReference type="Gene3D" id="2.60.40.10">
    <property type="entry name" value="Immunoglobulins"/>
    <property type="match status" value="1"/>
</dbReference>
<evidence type="ECO:0000313" key="2">
    <source>
        <dbReference type="EMBL" id="CEK09226.1"/>
    </source>
</evidence>
<evidence type="ECO:0000313" key="3">
    <source>
        <dbReference type="Proteomes" id="UP000032803"/>
    </source>
</evidence>
<evidence type="ECO:0000259" key="1">
    <source>
        <dbReference type="Pfam" id="PF01833"/>
    </source>
</evidence>
<dbReference type="InterPro" id="IPR014756">
    <property type="entry name" value="Ig_E-set"/>
</dbReference>
<reference evidence="3" key="1">
    <citation type="submission" date="2014-09" db="EMBL/GenBank/DDBJ databases">
        <authorList>
            <person name="Gomez-Valero L."/>
        </authorList>
    </citation>
    <scope>NUCLEOTIDE SEQUENCE [LARGE SCALE GENOMIC DNA]</scope>
    <source>
        <strain evidence="3">ATCC35250</strain>
    </source>
</reference>
<sequence length="490" mass="51047">MQRSKRTIVYRALLVLLVLLIVFPTQAGIPLWTFKPLTPTAVNVPSNSTAIIQYRITNRSSRLHVLRMRSIRGITQITAGPGICRGVFILRGKDSCILSLRVHGNQLTRPIVGGPIVCQQNSGSLCYQPKMEYILRITQKPPVTRATISVSGSPLTLTANGTTGQLTIRNESMDVAATNITSNFTGTALDDIVTETANTCANVLPGRNCTITYAGITAVSQTNFTIKGSNTNTVTAAIAIASGSTLTGINPSTGPTAGGTGVILTGTGLTGATGVSFGGVAATSVYVASSTMVTAVTPAHTMGLVDVTIDTPAGGATLTNGFTYITNSIGQLSGGGKIACLNGGQLDLIVADTDISSSIQWGGNGATGAQDDANGALNTNAIVSFLGNNGGVPYAAQLCDNYEIDSQNNTPCLPENTCYSDWFLPARDQLNCIYINSGSLGTFGNFYWTSTESSGNPTFQAWGQSFFNGAQGAYNKGGFGNARCARNFIP</sequence>
<dbReference type="PATRIC" id="fig|449.7.peg.1892"/>
<dbReference type="HOGENOM" id="CLU_026986_0_0_6"/>
<dbReference type="Proteomes" id="UP000032803">
    <property type="component" value="Chromosome I"/>
</dbReference>
<dbReference type="InterPro" id="IPR013783">
    <property type="entry name" value="Ig-like_fold"/>
</dbReference>
<dbReference type="KEGG" id="lha:LHA_0107"/>
<feature type="domain" description="IPT/TIG" evidence="1">
    <location>
        <begin position="245"/>
        <end position="324"/>
    </location>
</feature>
<proteinExistence type="predicted"/>
<dbReference type="RefSeq" id="WP_231861950.1">
    <property type="nucleotide sequence ID" value="NZ_LN681225.1"/>
</dbReference>
<accession>A0A0A8UNZ4</accession>
<dbReference type="InterPro" id="IPR002909">
    <property type="entry name" value="IPT_dom"/>
</dbReference>
<organism evidence="2 3">
    <name type="scientific">Legionella hackeliae</name>
    <dbReference type="NCBI Taxonomy" id="449"/>
    <lineage>
        <taxon>Bacteria</taxon>
        <taxon>Pseudomonadati</taxon>
        <taxon>Pseudomonadota</taxon>
        <taxon>Gammaproteobacteria</taxon>
        <taxon>Legionellales</taxon>
        <taxon>Legionellaceae</taxon>
        <taxon>Legionella</taxon>
    </lineage>
</organism>
<keyword evidence="3" id="KW-1185">Reference proteome</keyword>
<dbReference type="AlphaFoldDB" id="A0A0A8UNZ4"/>
<dbReference type="EMBL" id="LN681225">
    <property type="protein sequence ID" value="CEK09226.1"/>
    <property type="molecule type" value="Genomic_DNA"/>
</dbReference>